<dbReference type="STRING" id="686796.SAMN04488104_10627"/>
<evidence type="ECO:0000256" key="1">
    <source>
        <dbReference type="SAM" id="SignalP"/>
    </source>
</evidence>
<dbReference type="EMBL" id="FNAC01000062">
    <property type="protein sequence ID" value="SDD79234.1"/>
    <property type="molecule type" value="Genomic_DNA"/>
</dbReference>
<dbReference type="AlphaFoldDB" id="A0A1G6XLX3"/>
<protein>
    <submittedName>
        <fullName evidence="2">Uncharacterized protein</fullName>
    </submittedName>
</protein>
<keyword evidence="3" id="KW-1185">Reference proteome</keyword>
<proteinExistence type="predicted"/>
<dbReference type="OrthoDB" id="18622at246875"/>
<accession>A0A1G6XLX3</accession>
<evidence type="ECO:0000313" key="2">
    <source>
        <dbReference type="EMBL" id="SDD79234.1"/>
    </source>
</evidence>
<gene>
    <name evidence="2" type="ORF">SAMN04488104_10627</name>
</gene>
<sequence length="72" mass="7854">MKKVLFGIAFLGAIVFSGITVNAQEELEPCPPGFETTQWGGVCCEAIDTCRHPYAGLIAESSWIKCVKTCTW</sequence>
<organism evidence="2 3">
    <name type="scientific">Algoriphagus faecimaris</name>
    <dbReference type="NCBI Taxonomy" id="686796"/>
    <lineage>
        <taxon>Bacteria</taxon>
        <taxon>Pseudomonadati</taxon>
        <taxon>Bacteroidota</taxon>
        <taxon>Cytophagia</taxon>
        <taxon>Cytophagales</taxon>
        <taxon>Cyclobacteriaceae</taxon>
        <taxon>Algoriphagus</taxon>
    </lineage>
</organism>
<keyword evidence="1" id="KW-0732">Signal</keyword>
<name>A0A1G6XLX3_9BACT</name>
<dbReference type="RefSeq" id="WP_087941320.1">
    <property type="nucleotide sequence ID" value="NZ_FNAC01000062.1"/>
</dbReference>
<evidence type="ECO:0000313" key="3">
    <source>
        <dbReference type="Proteomes" id="UP000199060"/>
    </source>
</evidence>
<dbReference type="Proteomes" id="UP000199060">
    <property type="component" value="Unassembled WGS sequence"/>
</dbReference>
<feature type="chain" id="PRO_5011712375" evidence="1">
    <location>
        <begin position="24"/>
        <end position="72"/>
    </location>
</feature>
<feature type="signal peptide" evidence="1">
    <location>
        <begin position="1"/>
        <end position="23"/>
    </location>
</feature>
<reference evidence="3" key="1">
    <citation type="submission" date="2016-10" db="EMBL/GenBank/DDBJ databases">
        <authorList>
            <person name="Varghese N."/>
            <person name="Submissions S."/>
        </authorList>
    </citation>
    <scope>NUCLEOTIDE SEQUENCE [LARGE SCALE GENOMIC DNA]</scope>
    <source>
        <strain evidence="3">DSM 23095</strain>
    </source>
</reference>